<accession>D9PXU5</accession>
<dbReference type="OrthoDB" id="175699at2157"/>
<dbReference type="STRING" id="79929.MTBMA_c14640"/>
<dbReference type="Gene3D" id="3.40.50.150">
    <property type="entry name" value="Vaccinia Virus protein VP39"/>
    <property type="match status" value="1"/>
</dbReference>
<dbReference type="HOGENOM" id="CLU_077876_1_0_2"/>
<dbReference type="SUPFAM" id="SSF53335">
    <property type="entry name" value="S-adenosyl-L-methionine-dependent methyltransferases"/>
    <property type="match status" value="1"/>
</dbReference>
<evidence type="ECO:0008006" key="3">
    <source>
        <dbReference type="Google" id="ProtNLM"/>
    </source>
</evidence>
<protein>
    <recommendedName>
        <fullName evidence="3">Methyltransferase type 11 domain-containing protein</fullName>
    </recommendedName>
</protein>
<name>D9PXU5_METTM</name>
<dbReference type="KEGG" id="mmg:MTBMA_c14640"/>
<proteinExistence type="predicted"/>
<evidence type="ECO:0000313" key="2">
    <source>
        <dbReference type="Proteomes" id="UP000000345"/>
    </source>
</evidence>
<reference key="1">
    <citation type="submission" date="2009-08" db="EMBL/GenBank/DDBJ databases">
        <title>The genome sequence of Methanothermobacter marburgensis.</title>
        <authorList>
            <person name="Kaster A."/>
            <person name="Seedorf H."/>
            <person name="Goenrich M."/>
            <person name="Wiezer A."/>
            <person name="Liesegang H."/>
            <person name="Thauer R."/>
            <person name="Gottschalk G."/>
        </authorList>
    </citation>
    <scope>NUCLEOTIDE SEQUENCE</scope>
    <source>
        <strain>Marburg</strain>
    </source>
</reference>
<dbReference type="AlphaFoldDB" id="D9PXU5"/>
<sequence length="235" mass="27381">MNTYIINLYNKSKHIFMKSVLLLGRGLSEYTDMFNLKDDELAGKRILDCAAGVSSFRSEMKGRGFDVTAVDPIYTRKPDELEALAEESFKRHIKFHGDFLSGIKVKGVPLEDYRRAVFREFLSDYRKDPAGYIAGELPNLPFSALQFDLVLSANLLFLYEEKLSYRFHAEAVREMLRVGREVRIFPVTNIHRRRRSIYLQEIMEEFADHEILIQRVPYHEETGCNEMLIIKSIDN</sequence>
<gene>
    <name evidence="1" type="ordered locus">MTBMA_c14640</name>
</gene>
<evidence type="ECO:0000313" key="1">
    <source>
        <dbReference type="EMBL" id="ADL59043.1"/>
    </source>
</evidence>
<dbReference type="EMBL" id="CP001710">
    <property type="protein sequence ID" value="ADL59043.1"/>
    <property type="molecule type" value="Genomic_DNA"/>
</dbReference>
<reference evidence="1 2" key="2">
    <citation type="journal article" date="2010" name="J. Bacteriol.">
        <title>Complete genome sequence of Methanothermobacter marburgensis, a methanoarchaeon model organism.</title>
        <authorList>
            <person name="Liesegang H."/>
            <person name="Kaster A.K."/>
            <person name="Wiezer A."/>
            <person name="Goenrich M."/>
            <person name="Wollherr A."/>
            <person name="Seedorf H."/>
            <person name="Gottschalk G."/>
            <person name="Thauer R.K."/>
        </authorList>
    </citation>
    <scope>NUCLEOTIDE SEQUENCE [LARGE SCALE GENOMIC DNA]</scope>
    <source>
        <strain evidence="2">ATCC BAA-927 / DSM 2133 / JCM 14651 / NBRC 100331 / OCM 82 / Marburg</strain>
    </source>
</reference>
<keyword evidence="2" id="KW-1185">Reference proteome</keyword>
<dbReference type="InterPro" id="IPR029063">
    <property type="entry name" value="SAM-dependent_MTases_sf"/>
</dbReference>
<organism evidence="1 2">
    <name type="scientific">Methanothermobacter marburgensis (strain ATCC BAA-927 / DSM 2133 / JCM 14651 / NBRC 100331 / OCM 82 / Marburg)</name>
    <name type="common">Methanobacterium thermoautotrophicum</name>
    <dbReference type="NCBI Taxonomy" id="79929"/>
    <lineage>
        <taxon>Archaea</taxon>
        <taxon>Methanobacteriati</taxon>
        <taxon>Methanobacteriota</taxon>
        <taxon>Methanomada group</taxon>
        <taxon>Methanobacteria</taxon>
        <taxon>Methanobacteriales</taxon>
        <taxon>Methanobacteriaceae</taxon>
        <taxon>Methanothermobacter</taxon>
    </lineage>
</organism>
<dbReference type="PaxDb" id="79929-MTBMA_c14640"/>
<dbReference type="Proteomes" id="UP000000345">
    <property type="component" value="Chromosome"/>
</dbReference>